<dbReference type="EMBL" id="FNFU01000001">
    <property type="protein sequence ID" value="SDJ85574.1"/>
    <property type="molecule type" value="Genomic_DNA"/>
</dbReference>
<comment type="cofactor">
    <cofactor evidence="1">
        <name>FAD</name>
        <dbReference type="ChEBI" id="CHEBI:57692"/>
    </cofactor>
</comment>
<gene>
    <name evidence="6" type="ORF">SAMN05216282_10188</name>
</gene>
<dbReference type="InterPro" id="IPR012951">
    <property type="entry name" value="BBE"/>
</dbReference>
<dbReference type="PANTHER" id="PTHR42973:SF39">
    <property type="entry name" value="FAD-BINDING PCMH-TYPE DOMAIN-CONTAINING PROTEIN"/>
    <property type="match status" value="1"/>
</dbReference>
<dbReference type="Gene3D" id="3.30.43.10">
    <property type="entry name" value="Uridine Diphospho-n-acetylenolpyruvylglucosamine Reductase, domain 2"/>
    <property type="match status" value="1"/>
</dbReference>
<dbReference type="PANTHER" id="PTHR42973">
    <property type="entry name" value="BINDING OXIDOREDUCTASE, PUTATIVE (AFU_ORTHOLOGUE AFUA_1G17690)-RELATED"/>
    <property type="match status" value="1"/>
</dbReference>
<evidence type="ECO:0000313" key="6">
    <source>
        <dbReference type="EMBL" id="SDJ85574.1"/>
    </source>
</evidence>
<dbReference type="InterPro" id="IPR016169">
    <property type="entry name" value="FAD-bd_PCMH_sub2"/>
</dbReference>
<dbReference type="Pfam" id="PF08031">
    <property type="entry name" value="BBE"/>
    <property type="match status" value="1"/>
</dbReference>
<dbReference type="PROSITE" id="PS51387">
    <property type="entry name" value="FAD_PCMH"/>
    <property type="match status" value="1"/>
</dbReference>
<protein>
    <submittedName>
        <fullName evidence="6">FAD/FMN-containing dehydrogenase</fullName>
    </submittedName>
</protein>
<dbReference type="OrthoDB" id="9775082at2"/>
<dbReference type="PROSITE" id="PS00862">
    <property type="entry name" value="OX2_COVAL_FAD"/>
    <property type="match status" value="1"/>
</dbReference>
<dbReference type="Gene3D" id="3.40.462.20">
    <property type="match status" value="1"/>
</dbReference>
<organism evidence="6 7">
    <name type="scientific">Cryobacterium psychrotolerans</name>
    <dbReference type="NCBI Taxonomy" id="386301"/>
    <lineage>
        <taxon>Bacteria</taxon>
        <taxon>Bacillati</taxon>
        <taxon>Actinomycetota</taxon>
        <taxon>Actinomycetes</taxon>
        <taxon>Micrococcales</taxon>
        <taxon>Microbacteriaceae</taxon>
        <taxon>Cryobacterium</taxon>
    </lineage>
</organism>
<dbReference type="Gene3D" id="3.30.465.10">
    <property type="match status" value="1"/>
</dbReference>
<keyword evidence="7" id="KW-1185">Reference proteome</keyword>
<dbReference type="SUPFAM" id="SSF56176">
    <property type="entry name" value="FAD-binding/transporter-associated domain-like"/>
    <property type="match status" value="1"/>
</dbReference>
<keyword evidence="3" id="KW-0285">Flavoprotein</keyword>
<dbReference type="GO" id="GO:0016491">
    <property type="term" value="F:oxidoreductase activity"/>
    <property type="evidence" value="ECO:0007669"/>
    <property type="project" value="UniProtKB-KW"/>
</dbReference>
<evidence type="ECO:0000256" key="3">
    <source>
        <dbReference type="ARBA" id="ARBA00022630"/>
    </source>
</evidence>
<evidence type="ECO:0000256" key="1">
    <source>
        <dbReference type="ARBA" id="ARBA00001974"/>
    </source>
</evidence>
<keyword evidence="4" id="KW-0274">FAD</keyword>
<dbReference type="InterPro" id="IPR036318">
    <property type="entry name" value="FAD-bd_PCMH-like_sf"/>
</dbReference>
<dbReference type="InterPro" id="IPR006093">
    <property type="entry name" value="Oxy_OxRdtase_FAD_BS"/>
</dbReference>
<evidence type="ECO:0000256" key="2">
    <source>
        <dbReference type="ARBA" id="ARBA00005466"/>
    </source>
</evidence>
<evidence type="ECO:0000256" key="5">
    <source>
        <dbReference type="ARBA" id="ARBA00023002"/>
    </source>
</evidence>
<evidence type="ECO:0000256" key="4">
    <source>
        <dbReference type="ARBA" id="ARBA00022827"/>
    </source>
</evidence>
<reference evidence="6 7" key="1">
    <citation type="submission" date="2016-10" db="EMBL/GenBank/DDBJ databases">
        <authorList>
            <person name="de Groot N.N."/>
        </authorList>
    </citation>
    <scope>NUCLEOTIDE SEQUENCE [LARGE SCALE GENOMIC DNA]</scope>
    <source>
        <strain evidence="6 7">CGMCC 1.5382</strain>
    </source>
</reference>
<name>A0A1G8X556_9MICO</name>
<evidence type="ECO:0000313" key="7">
    <source>
        <dbReference type="Proteomes" id="UP000198701"/>
    </source>
</evidence>
<dbReference type="InterPro" id="IPR016166">
    <property type="entry name" value="FAD-bd_PCMH"/>
</dbReference>
<dbReference type="GO" id="GO:0071949">
    <property type="term" value="F:FAD binding"/>
    <property type="evidence" value="ECO:0007669"/>
    <property type="project" value="InterPro"/>
</dbReference>
<keyword evidence="5" id="KW-0560">Oxidoreductase</keyword>
<dbReference type="InterPro" id="IPR006094">
    <property type="entry name" value="Oxid_FAD_bind_N"/>
</dbReference>
<dbReference type="AlphaFoldDB" id="A0A1G8X556"/>
<dbReference type="InterPro" id="IPR016167">
    <property type="entry name" value="FAD-bd_PCMH_sub1"/>
</dbReference>
<accession>A0A1G8X556</accession>
<proteinExistence type="inferred from homology"/>
<dbReference type="Pfam" id="PF01565">
    <property type="entry name" value="FAD_binding_4"/>
    <property type="match status" value="1"/>
</dbReference>
<dbReference type="Proteomes" id="UP000198701">
    <property type="component" value="Unassembled WGS sequence"/>
</dbReference>
<comment type="similarity">
    <text evidence="2">Belongs to the oxygen-dependent FAD-linked oxidoreductase family.</text>
</comment>
<dbReference type="InterPro" id="IPR050416">
    <property type="entry name" value="FAD-linked_Oxidoreductase"/>
</dbReference>
<dbReference type="STRING" id="386301.SAMN05216282_10188"/>
<sequence>MLATISSGRVDVGERAVADLATHLNGELVRPGDAAYDQARRVWNGSISRFPGLIARCASREDVIAAVRFARGSNVLVAVRGGGHSFPGYSACDDGLVIDLSPMNGIRVDPETRTARVEAGALLGDLDRATQEYGLAAPSGIVTHTGVAGLTLGGGLGWLMRKYGLSIDQLLSVEMVTADGGFVRASATENPELFWGVRGGGGNFGIVTEFEFALSRVGPIVMAGPVFWPGADSAKVLRFYRDWIADAPDELMTMVVHRRAADVPYIPAELRGQPVVAVVSCYAGPVEDGEKVIRPLKEFGSPVLDLCRPKPFLEHQAMFDPGYPPGWWYYMRSCDVAELTDEVIDITADHAARITSPLTAFPIWHGGGAAARVGEDDTAFHGRAAGHTFNITAATEGADGFERERDWVRSFWSDLAPFHTGVYVNFLMDEGEERVRQAYGEAKYTRLRALKRAWDPENFFRLNQNIAPLPASG</sequence>